<dbReference type="RefSeq" id="WP_326835461.1">
    <property type="nucleotide sequence ID" value="NZ_CP142149.1"/>
</dbReference>
<dbReference type="SUPFAM" id="SSF54427">
    <property type="entry name" value="NTF2-like"/>
    <property type="match status" value="1"/>
</dbReference>
<evidence type="ECO:0000259" key="1">
    <source>
        <dbReference type="Pfam" id="PF13474"/>
    </source>
</evidence>
<reference evidence="2 3" key="1">
    <citation type="journal article" date="2015" name="Int. J. Syst. Evol. Microbiol.">
        <title>Amycolatopsis rhabdoformis sp. nov., an actinomycete isolated from a tropical forest soil.</title>
        <authorList>
            <person name="Souza W.R."/>
            <person name="Silva R.E."/>
            <person name="Goodfellow M."/>
            <person name="Busarakam K."/>
            <person name="Figueiro F.S."/>
            <person name="Ferreira D."/>
            <person name="Rodrigues-Filho E."/>
            <person name="Moraes L.A.B."/>
            <person name="Zucchi T.D."/>
        </authorList>
    </citation>
    <scope>NUCLEOTIDE SEQUENCE [LARGE SCALE GENOMIC DNA]</scope>
    <source>
        <strain evidence="2 3">NCIMB 14900</strain>
    </source>
</reference>
<sequence length="127" mass="14199">MATAPDEVVNLVKDWLAAGHRRDIDFITQHSHTEDEDFVHTVASGPDGALTLTQFLDHLRRYQPREVLVSDPRGFAHGDVAWIFDSPRVDLLDEGVIDARFTAVLRRVGGEWKVVHAHLSEGVAHQA</sequence>
<dbReference type="EMBL" id="CP142149">
    <property type="protein sequence ID" value="WSE32654.1"/>
    <property type="molecule type" value="Genomic_DNA"/>
</dbReference>
<dbReference type="Gene3D" id="3.10.450.50">
    <property type="match status" value="1"/>
</dbReference>
<accession>A0ABZ1IDW1</accession>
<feature type="domain" description="SnoaL-like" evidence="1">
    <location>
        <begin position="8"/>
        <end position="120"/>
    </location>
</feature>
<dbReference type="InterPro" id="IPR037401">
    <property type="entry name" value="SnoaL-like"/>
</dbReference>
<evidence type="ECO:0000313" key="3">
    <source>
        <dbReference type="Proteomes" id="UP001330812"/>
    </source>
</evidence>
<dbReference type="InterPro" id="IPR032710">
    <property type="entry name" value="NTF2-like_dom_sf"/>
</dbReference>
<dbReference type="Proteomes" id="UP001330812">
    <property type="component" value="Chromosome"/>
</dbReference>
<evidence type="ECO:0000313" key="2">
    <source>
        <dbReference type="EMBL" id="WSE32654.1"/>
    </source>
</evidence>
<protein>
    <submittedName>
        <fullName evidence="2">Nuclear transport factor 2 family protein</fullName>
    </submittedName>
</protein>
<gene>
    <name evidence="2" type="ORF">VSH64_11125</name>
</gene>
<name>A0ABZ1IDW1_9PSEU</name>
<proteinExistence type="predicted"/>
<organism evidence="2 3">
    <name type="scientific">Amycolatopsis rhabdoformis</name>
    <dbReference type="NCBI Taxonomy" id="1448059"/>
    <lineage>
        <taxon>Bacteria</taxon>
        <taxon>Bacillati</taxon>
        <taxon>Actinomycetota</taxon>
        <taxon>Actinomycetes</taxon>
        <taxon>Pseudonocardiales</taxon>
        <taxon>Pseudonocardiaceae</taxon>
        <taxon>Amycolatopsis</taxon>
    </lineage>
</organism>
<keyword evidence="3" id="KW-1185">Reference proteome</keyword>
<dbReference type="Pfam" id="PF13474">
    <property type="entry name" value="SnoaL_3"/>
    <property type="match status" value="1"/>
</dbReference>